<dbReference type="SUPFAM" id="SSF52540">
    <property type="entry name" value="P-loop containing nucleoside triphosphate hydrolases"/>
    <property type="match status" value="1"/>
</dbReference>
<dbReference type="EMBL" id="BMLT01000019">
    <property type="protein sequence ID" value="GGO88744.1"/>
    <property type="molecule type" value="Genomic_DNA"/>
</dbReference>
<dbReference type="AlphaFoldDB" id="A0A917ZQ69"/>
<dbReference type="Gene3D" id="3.40.50.300">
    <property type="entry name" value="P-loop containing nucleotide triphosphate hydrolases"/>
    <property type="match status" value="1"/>
</dbReference>
<dbReference type="RefSeq" id="WP_188862883.1">
    <property type="nucleotide sequence ID" value="NZ_BMLT01000019.1"/>
</dbReference>
<sequence>MKLLAYCRHGDLRGRIGEQVPEGMSLEWLARPDDAASRLQSSDVRGLVLLVSDWPDSEVAALIRLFAPRPVVLVDMTDSGHWHDAERPACVRLTGLDELKDLLHRLFSPQAYSPARTLALLSGRNDCDGAVVAIYAAWSLKKRGAGRVLILDLAMPQTDVAAYLDARPGAGLLDLVENRQRLSPGWLREQGLEATAGIDVVGLGSDSGLGQISAEALKATLERLETHYDHLLFNLTGVQPSPLLDLIAARCDQHWLLADQKHRSLAAAVDLAAHLFGQGIRPGGVNLLLAPCHRHVLPGRETVQAQIPLPLRGALPWCAQLLTHINAGTLLPPPQELAPLADAVDRALWLREPESWWRRLTQRTG</sequence>
<dbReference type="Proteomes" id="UP000599578">
    <property type="component" value="Unassembled WGS sequence"/>
</dbReference>
<organism evidence="1 2">
    <name type="scientific">Marinobacterium nitratireducens</name>
    <dbReference type="NCBI Taxonomy" id="518897"/>
    <lineage>
        <taxon>Bacteria</taxon>
        <taxon>Pseudomonadati</taxon>
        <taxon>Pseudomonadota</taxon>
        <taxon>Gammaproteobacteria</taxon>
        <taxon>Oceanospirillales</taxon>
        <taxon>Oceanospirillaceae</taxon>
        <taxon>Marinobacterium</taxon>
    </lineage>
</organism>
<dbReference type="InterPro" id="IPR027417">
    <property type="entry name" value="P-loop_NTPase"/>
</dbReference>
<proteinExistence type="predicted"/>
<comment type="caution">
    <text evidence="1">The sequence shown here is derived from an EMBL/GenBank/DDBJ whole genome shotgun (WGS) entry which is preliminary data.</text>
</comment>
<reference evidence="1 2" key="1">
    <citation type="journal article" date="2014" name="Int. J. Syst. Evol. Microbiol.">
        <title>Complete genome sequence of Corynebacterium casei LMG S-19264T (=DSM 44701T), isolated from a smear-ripened cheese.</title>
        <authorList>
            <consortium name="US DOE Joint Genome Institute (JGI-PGF)"/>
            <person name="Walter F."/>
            <person name="Albersmeier A."/>
            <person name="Kalinowski J."/>
            <person name="Ruckert C."/>
        </authorList>
    </citation>
    <scope>NUCLEOTIDE SEQUENCE [LARGE SCALE GENOMIC DNA]</scope>
    <source>
        <strain evidence="1 2">CGMCC 1.7286</strain>
    </source>
</reference>
<evidence type="ECO:0000313" key="1">
    <source>
        <dbReference type="EMBL" id="GGO88744.1"/>
    </source>
</evidence>
<evidence type="ECO:0008006" key="3">
    <source>
        <dbReference type="Google" id="ProtNLM"/>
    </source>
</evidence>
<accession>A0A917ZQ69</accession>
<gene>
    <name evidence="1" type="ORF">GCM10011348_44910</name>
</gene>
<evidence type="ECO:0000313" key="2">
    <source>
        <dbReference type="Proteomes" id="UP000599578"/>
    </source>
</evidence>
<protein>
    <recommendedName>
        <fullName evidence="3">Flp pilus assembly protein, ATPase CpaE</fullName>
    </recommendedName>
</protein>
<name>A0A917ZQ69_9GAMM</name>
<keyword evidence="2" id="KW-1185">Reference proteome</keyword>